<evidence type="ECO:0000256" key="1">
    <source>
        <dbReference type="ARBA" id="ARBA00006484"/>
    </source>
</evidence>
<organism evidence="3 4">
    <name type="scientific">Kineococcus rhizosphaerae</name>
    <dbReference type="NCBI Taxonomy" id="559628"/>
    <lineage>
        <taxon>Bacteria</taxon>
        <taxon>Bacillati</taxon>
        <taxon>Actinomycetota</taxon>
        <taxon>Actinomycetes</taxon>
        <taxon>Kineosporiales</taxon>
        <taxon>Kineosporiaceae</taxon>
        <taxon>Kineococcus</taxon>
    </lineage>
</organism>
<dbReference type="EMBL" id="PVZF01000001">
    <property type="protein sequence ID" value="PRY18284.1"/>
    <property type="molecule type" value="Genomic_DNA"/>
</dbReference>
<gene>
    <name evidence="3" type="ORF">CLV37_101529</name>
</gene>
<dbReference type="AlphaFoldDB" id="A0A2T0RAU8"/>
<keyword evidence="2" id="KW-0560">Oxidoreductase</keyword>
<dbReference type="OrthoDB" id="9793325at2"/>
<dbReference type="Pfam" id="PF13561">
    <property type="entry name" value="adh_short_C2"/>
    <property type="match status" value="1"/>
</dbReference>
<comment type="similarity">
    <text evidence="1">Belongs to the short-chain dehydrogenases/reductases (SDR) family.</text>
</comment>
<dbReference type="InterPro" id="IPR050259">
    <property type="entry name" value="SDR"/>
</dbReference>
<dbReference type="SUPFAM" id="SSF51735">
    <property type="entry name" value="NAD(P)-binding Rossmann-fold domains"/>
    <property type="match status" value="1"/>
</dbReference>
<dbReference type="InterPro" id="IPR002347">
    <property type="entry name" value="SDR_fam"/>
</dbReference>
<evidence type="ECO:0000313" key="3">
    <source>
        <dbReference type="EMBL" id="PRY18284.1"/>
    </source>
</evidence>
<name>A0A2T0RAU8_9ACTN</name>
<dbReference type="Proteomes" id="UP000238083">
    <property type="component" value="Unassembled WGS sequence"/>
</dbReference>
<evidence type="ECO:0000313" key="4">
    <source>
        <dbReference type="Proteomes" id="UP000238083"/>
    </source>
</evidence>
<sequence length="264" mass="27216">MDLGLQGKRALVTGSSSGIGEGIALRLAEEGATVVVHGRNEARTTAVAERIRSSGGTAETVTGDLTDAAATAALLDEVVAAGGVDILVNNAGGRSGGFSPEPVWETPVEQWLATYRLNLVSAVAATQRLVPGMVERGWGRVIHVASAVALHQPPMFADYQSAKAAEINYARSLAKGLGGTGVTANSISVGIIATPDSEVELMKAAASIGAADWRDAEEEIATEVFRQAVPRIGRPDDIAWAIAYLASPRADFVTGTNVVVDAGV</sequence>
<comment type="caution">
    <text evidence="3">The sequence shown here is derived from an EMBL/GenBank/DDBJ whole genome shotgun (WGS) entry which is preliminary data.</text>
</comment>
<proteinExistence type="inferred from homology"/>
<dbReference type="FunFam" id="3.40.50.720:FF:000084">
    <property type="entry name" value="Short-chain dehydrogenase reductase"/>
    <property type="match status" value="1"/>
</dbReference>
<accession>A0A2T0RAU8</accession>
<dbReference type="GO" id="GO:0016491">
    <property type="term" value="F:oxidoreductase activity"/>
    <property type="evidence" value="ECO:0007669"/>
    <property type="project" value="UniProtKB-KW"/>
</dbReference>
<dbReference type="Gene3D" id="3.40.50.720">
    <property type="entry name" value="NAD(P)-binding Rossmann-like Domain"/>
    <property type="match status" value="1"/>
</dbReference>
<evidence type="ECO:0000256" key="2">
    <source>
        <dbReference type="ARBA" id="ARBA00023002"/>
    </source>
</evidence>
<dbReference type="RefSeq" id="WP_106206655.1">
    <property type="nucleotide sequence ID" value="NZ_PVZF01000001.1"/>
</dbReference>
<keyword evidence="4" id="KW-1185">Reference proteome</keyword>
<dbReference type="PRINTS" id="PR00081">
    <property type="entry name" value="GDHRDH"/>
</dbReference>
<dbReference type="PANTHER" id="PTHR42879">
    <property type="entry name" value="3-OXOACYL-(ACYL-CARRIER-PROTEIN) REDUCTASE"/>
    <property type="match status" value="1"/>
</dbReference>
<reference evidence="3 4" key="1">
    <citation type="submission" date="2018-03" db="EMBL/GenBank/DDBJ databases">
        <title>Genomic Encyclopedia of Archaeal and Bacterial Type Strains, Phase II (KMG-II): from individual species to whole genera.</title>
        <authorList>
            <person name="Goeker M."/>
        </authorList>
    </citation>
    <scope>NUCLEOTIDE SEQUENCE [LARGE SCALE GENOMIC DNA]</scope>
    <source>
        <strain evidence="3 4">DSM 19711</strain>
    </source>
</reference>
<protein>
    <submittedName>
        <fullName evidence="3">Short-subunit dehydrogenase</fullName>
    </submittedName>
</protein>
<dbReference type="InterPro" id="IPR036291">
    <property type="entry name" value="NAD(P)-bd_dom_sf"/>
</dbReference>
<dbReference type="PRINTS" id="PR00080">
    <property type="entry name" value="SDRFAMILY"/>
</dbReference>